<feature type="domain" description="LD-carboxypeptidase N-terminal" evidence="7">
    <location>
        <begin position="16"/>
        <end position="135"/>
    </location>
</feature>
<dbReference type="Pfam" id="PF17676">
    <property type="entry name" value="Peptidase_S66C"/>
    <property type="match status" value="1"/>
</dbReference>
<accession>A0A8J3CG79</accession>
<evidence type="ECO:0000256" key="4">
    <source>
        <dbReference type="ARBA" id="ARBA00022801"/>
    </source>
</evidence>
<dbReference type="InterPro" id="IPR040921">
    <property type="entry name" value="Peptidase_S66C"/>
</dbReference>
<evidence type="ECO:0000259" key="7">
    <source>
        <dbReference type="Pfam" id="PF02016"/>
    </source>
</evidence>
<comment type="caution">
    <text evidence="9">The sequence shown here is derived from an EMBL/GenBank/DDBJ whole genome shotgun (WGS) entry which is preliminary data.</text>
</comment>
<dbReference type="Pfam" id="PF02016">
    <property type="entry name" value="Peptidase_S66"/>
    <property type="match status" value="1"/>
</dbReference>
<dbReference type="EMBL" id="BMMK01000031">
    <property type="protein sequence ID" value="GGM74101.1"/>
    <property type="molecule type" value="Genomic_DNA"/>
</dbReference>
<dbReference type="Gene3D" id="3.40.50.10740">
    <property type="entry name" value="Class I glutamine amidotransferase-like"/>
    <property type="match status" value="1"/>
</dbReference>
<feature type="domain" description="LD-carboxypeptidase C-terminal" evidence="8">
    <location>
        <begin position="181"/>
        <end position="293"/>
    </location>
</feature>
<dbReference type="AlphaFoldDB" id="A0A8J3CG79"/>
<evidence type="ECO:0000256" key="2">
    <source>
        <dbReference type="ARBA" id="ARBA00022645"/>
    </source>
</evidence>
<evidence type="ECO:0000256" key="5">
    <source>
        <dbReference type="ARBA" id="ARBA00022825"/>
    </source>
</evidence>
<dbReference type="InterPro" id="IPR003507">
    <property type="entry name" value="S66_fam"/>
</dbReference>
<dbReference type="PIRSF" id="PIRSF028757">
    <property type="entry name" value="LD-carboxypeptidase"/>
    <property type="match status" value="1"/>
</dbReference>
<dbReference type="CDD" id="cd07025">
    <property type="entry name" value="Peptidase_S66"/>
    <property type="match status" value="1"/>
</dbReference>
<keyword evidence="4" id="KW-0378">Hydrolase</keyword>
<dbReference type="InterPro" id="IPR040449">
    <property type="entry name" value="Peptidase_S66_N"/>
</dbReference>
<feature type="active site" description="Charge relay system" evidence="6">
    <location>
        <position position="278"/>
    </location>
</feature>
<keyword evidence="2 9" id="KW-0121">Carboxypeptidase</keyword>
<evidence type="ECO:0000256" key="6">
    <source>
        <dbReference type="PIRSR" id="PIRSR028757-1"/>
    </source>
</evidence>
<evidence type="ECO:0000313" key="9">
    <source>
        <dbReference type="EMBL" id="GGM74101.1"/>
    </source>
</evidence>
<dbReference type="GO" id="GO:0004180">
    <property type="term" value="F:carboxypeptidase activity"/>
    <property type="evidence" value="ECO:0007669"/>
    <property type="project" value="UniProtKB-KW"/>
</dbReference>
<keyword evidence="5" id="KW-0720">Serine protease</keyword>
<name>A0A8J3CG79_9PSEU</name>
<dbReference type="SUPFAM" id="SSF52317">
    <property type="entry name" value="Class I glutamine amidotransferase-like"/>
    <property type="match status" value="1"/>
</dbReference>
<dbReference type="RefSeq" id="WP_189060954.1">
    <property type="nucleotide sequence ID" value="NZ_BMMK01000031.1"/>
</dbReference>
<dbReference type="InterPro" id="IPR027478">
    <property type="entry name" value="LdcA_N"/>
</dbReference>
<proteinExistence type="inferred from homology"/>
<keyword evidence="3" id="KW-0645">Protease</keyword>
<dbReference type="InterPro" id="IPR027461">
    <property type="entry name" value="Carboxypeptidase_A_C_sf"/>
</dbReference>
<dbReference type="GO" id="GO:0008236">
    <property type="term" value="F:serine-type peptidase activity"/>
    <property type="evidence" value="ECO:0007669"/>
    <property type="project" value="UniProtKB-KW"/>
</dbReference>
<evidence type="ECO:0000313" key="10">
    <source>
        <dbReference type="Proteomes" id="UP000637578"/>
    </source>
</evidence>
<evidence type="ECO:0000256" key="1">
    <source>
        <dbReference type="ARBA" id="ARBA00010233"/>
    </source>
</evidence>
<organism evidence="9 10">
    <name type="scientific">Longimycelium tulufanense</name>
    <dbReference type="NCBI Taxonomy" id="907463"/>
    <lineage>
        <taxon>Bacteria</taxon>
        <taxon>Bacillati</taxon>
        <taxon>Actinomycetota</taxon>
        <taxon>Actinomycetes</taxon>
        <taxon>Pseudonocardiales</taxon>
        <taxon>Pseudonocardiaceae</taxon>
        <taxon>Longimycelium</taxon>
    </lineage>
</organism>
<dbReference type="GO" id="GO:0006508">
    <property type="term" value="P:proteolysis"/>
    <property type="evidence" value="ECO:0007669"/>
    <property type="project" value="UniProtKB-KW"/>
</dbReference>
<gene>
    <name evidence="9" type="ORF">GCM10012275_51000</name>
</gene>
<protein>
    <submittedName>
        <fullName evidence="9">Putative carboxypeptidase</fullName>
    </submittedName>
</protein>
<dbReference type="InterPro" id="IPR029062">
    <property type="entry name" value="Class_I_gatase-like"/>
</dbReference>
<reference evidence="9" key="1">
    <citation type="journal article" date="2014" name="Int. J. Syst. Evol. Microbiol.">
        <title>Complete genome sequence of Corynebacterium casei LMG S-19264T (=DSM 44701T), isolated from a smear-ripened cheese.</title>
        <authorList>
            <consortium name="US DOE Joint Genome Institute (JGI-PGF)"/>
            <person name="Walter F."/>
            <person name="Albersmeier A."/>
            <person name="Kalinowski J."/>
            <person name="Ruckert C."/>
        </authorList>
    </citation>
    <scope>NUCLEOTIDE SEQUENCE</scope>
    <source>
        <strain evidence="9">CGMCC 4.5737</strain>
    </source>
</reference>
<feature type="active site" description="Charge relay system" evidence="6">
    <location>
        <position position="213"/>
    </location>
</feature>
<dbReference type="Gene3D" id="3.50.30.60">
    <property type="entry name" value="LD-carboxypeptidase A C-terminal domain-like"/>
    <property type="match status" value="1"/>
</dbReference>
<feature type="active site" description="Nucleophile" evidence="6">
    <location>
        <position position="116"/>
    </location>
</feature>
<reference evidence="9" key="2">
    <citation type="submission" date="2020-09" db="EMBL/GenBank/DDBJ databases">
        <authorList>
            <person name="Sun Q."/>
            <person name="Zhou Y."/>
        </authorList>
    </citation>
    <scope>NUCLEOTIDE SEQUENCE</scope>
    <source>
        <strain evidence="9">CGMCC 4.5737</strain>
    </source>
</reference>
<dbReference type="SUPFAM" id="SSF141986">
    <property type="entry name" value="LD-carboxypeptidase A C-terminal domain-like"/>
    <property type="match status" value="1"/>
</dbReference>
<sequence length="308" mass="33036">MTRPRRPDRLRPGDRVAVVAPAGPVQPDLLEAGVGILRDWGLHVEVGRHVLDRHPNLGYLAGTDQGRAADLQRAWCDPTIAAVFCARGGYGSQRLLARLDWAAMARARPKILAGSSDLTALHVAFDHRLQIVTLFAPMIATRGFVDDPRAADHLRRTLFHPEQTLVLRQPHTTALVPGRAEGLLYGGTLSLLAASIGNPGLAPPPTGALLMLEEVGEETYRLDRMLTQLLAAGWCEQVAGIALGSWTDCGPPEAVRATLVERLASVGVPVVWELGFGHCAAALTIPLGVRARMDADVGTLTLTEPALR</sequence>
<dbReference type="Proteomes" id="UP000637578">
    <property type="component" value="Unassembled WGS sequence"/>
</dbReference>
<evidence type="ECO:0000259" key="8">
    <source>
        <dbReference type="Pfam" id="PF17676"/>
    </source>
</evidence>
<keyword evidence="10" id="KW-1185">Reference proteome</keyword>
<dbReference type="PANTHER" id="PTHR30237">
    <property type="entry name" value="MURAMOYLTETRAPEPTIDE CARBOXYPEPTIDASE"/>
    <property type="match status" value="1"/>
</dbReference>
<evidence type="ECO:0000256" key="3">
    <source>
        <dbReference type="ARBA" id="ARBA00022670"/>
    </source>
</evidence>
<comment type="similarity">
    <text evidence="1">Belongs to the peptidase S66 family.</text>
</comment>
<dbReference type="PANTHER" id="PTHR30237:SF2">
    <property type="entry name" value="MUREIN TETRAPEPTIDE CARBOXYPEPTIDASE"/>
    <property type="match status" value="1"/>
</dbReference>